<comment type="caution">
    <text evidence="2">The sequence shown here is derived from an EMBL/GenBank/DDBJ whole genome shotgun (WGS) entry which is preliminary data.</text>
</comment>
<proteinExistence type="predicted"/>
<name>A0AAD9YC93_COLKA</name>
<keyword evidence="3" id="KW-1185">Reference proteome</keyword>
<evidence type="ECO:0000313" key="2">
    <source>
        <dbReference type="EMBL" id="KAK2755225.1"/>
    </source>
</evidence>
<feature type="compositionally biased region" description="Polar residues" evidence="1">
    <location>
        <begin position="8"/>
        <end position="25"/>
    </location>
</feature>
<accession>A0AAD9YC93</accession>
<feature type="compositionally biased region" description="Polar residues" evidence="1">
    <location>
        <begin position="57"/>
        <end position="78"/>
    </location>
</feature>
<feature type="region of interest" description="Disordered" evidence="1">
    <location>
        <begin position="1"/>
        <end position="99"/>
    </location>
</feature>
<evidence type="ECO:0000256" key="1">
    <source>
        <dbReference type="SAM" id="MobiDB-lite"/>
    </source>
</evidence>
<sequence length="125" mass="13761">MSPDLLSQMLSVPSQVWGSDPSVSSGRRKYASRTHVGKRPDTTSEGPLSESARPSEESGSMARQLSARVQNPIKQIRSTVDRAPQKRREGEEKERKVNQGIRRTSVLVGCLLDASFLPPSTTPSW</sequence>
<reference evidence="2" key="1">
    <citation type="submission" date="2023-02" db="EMBL/GenBank/DDBJ databases">
        <title>Colletotrichum kahawae CIFC_Que2 genome sequencing and assembly.</title>
        <authorList>
            <person name="Baroncelli R."/>
        </authorList>
    </citation>
    <scope>NUCLEOTIDE SEQUENCE</scope>
    <source>
        <strain evidence="2">CIFC_Que2</strain>
    </source>
</reference>
<organism evidence="2 3">
    <name type="scientific">Colletotrichum kahawae</name>
    <name type="common">Coffee berry disease fungus</name>
    <dbReference type="NCBI Taxonomy" id="34407"/>
    <lineage>
        <taxon>Eukaryota</taxon>
        <taxon>Fungi</taxon>
        <taxon>Dikarya</taxon>
        <taxon>Ascomycota</taxon>
        <taxon>Pezizomycotina</taxon>
        <taxon>Sordariomycetes</taxon>
        <taxon>Hypocreomycetidae</taxon>
        <taxon>Glomerellales</taxon>
        <taxon>Glomerellaceae</taxon>
        <taxon>Colletotrichum</taxon>
        <taxon>Colletotrichum gloeosporioides species complex</taxon>
    </lineage>
</organism>
<feature type="compositionally biased region" description="Basic residues" evidence="1">
    <location>
        <begin position="26"/>
        <end position="37"/>
    </location>
</feature>
<dbReference type="EMBL" id="VYYT01000222">
    <property type="protein sequence ID" value="KAK2755225.1"/>
    <property type="molecule type" value="Genomic_DNA"/>
</dbReference>
<evidence type="ECO:0000313" key="3">
    <source>
        <dbReference type="Proteomes" id="UP001281614"/>
    </source>
</evidence>
<dbReference type="Proteomes" id="UP001281614">
    <property type="component" value="Unassembled WGS sequence"/>
</dbReference>
<feature type="compositionally biased region" description="Basic and acidic residues" evidence="1">
    <location>
        <begin position="79"/>
        <end position="97"/>
    </location>
</feature>
<gene>
    <name evidence="2" type="ORF">CKAH01_01117</name>
</gene>
<protein>
    <submittedName>
        <fullName evidence="2">Uncharacterized protein</fullName>
    </submittedName>
</protein>
<dbReference type="AlphaFoldDB" id="A0AAD9YC93"/>